<dbReference type="PANTHER" id="PTHR35740:SF1">
    <property type="entry name" value="OS12G0111700 PROTEIN"/>
    <property type="match status" value="1"/>
</dbReference>
<accession>A0A8J5FQD8</accession>
<evidence type="ECO:0000256" key="5">
    <source>
        <dbReference type="ARBA" id="ARBA00093465"/>
    </source>
</evidence>
<dbReference type="PANTHER" id="PTHR35740">
    <property type="entry name" value="OS12G0111700 PROTEIN"/>
    <property type="match status" value="1"/>
</dbReference>
<dbReference type="GO" id="GO:0005634">
    <property type="term" value="C:nucleus"/>
    <property type="evidence" value="ECO:0007669"/>
    <property type="project" value="UniProtKB-SubCell"/>
</dbReference>
<keyword evidence="2" id="KW-0498">Mitosis</keyword>
<evidence type="ECO:0000256" key="1">
    <source>
        <dbReference type="ARBA" id="ARBA00022618"/>
    </source>
</evidence>
<evidence type="ECO:0000313" key="8">
    <source>
        <dbReference type="EMBL" id="KAG6489501.1"/>
    </source>
</evidence>
<feature type="region of interest" description="Disordered" evidence="6">
    <location>
        <begin position="1"/>
        <end position="100"/>
    </location>
</feature>
<evidence type="ECO:0000256" key="2">
    <source>
        <dbReference type="ARBA" id="ARBA00022776"/>
    </source>
</evidence>
<evidence type="ECO:0000259" key="7">
    <source>
        <dbReference type="Pfam" id="PF25220"/>
    </source>
</evidence>
<dbReference type="GO" id="GO:0051301">
    <property type="term" value="P:cell division"/>
    <property type="evidence" value="ECO:0007669"/>
    <property type="project" value="UniProtKB-KW"/>
</dbReference>
<comment type="similarity">
    <text evidence="5">Belongs to the sororin family.</text>
</comment>
<gene>
    <name evidence="8" type="ORF">ZIOFF_050772</name>
</gene>
<keyword evidence="1" id="KW-0132">Cell division</keyword>
<evidence type="ECO:0000313" key="9">
    <source>
        <dbReference type="Proteomes" id="UP000734854"/>
    </source>
</evidence>
<protein>
    <recommendedName>
        <fullName evidence="7">Sororin C-terminal region domain-containing protein</fullName>
    </recommendedName>
</protein>
<name>A0A8J5FQD8_ZINOF</name>
<sequence length="212" mass="23365">MFATSALSQMQSKAGGRRRTRPREGVKKAKRRPLTDTTNGHTSSSFPSHLKKSRSNSKSSASPTPIPEGTCIPGAEDASDPPRSPLRENESFLDSGEGTNCGELETLIVYSRSVAKDKKSKGKEPQTTSSCPPEKRIRSRNDGKSVDGSNTNRQKASSVPSNKPKKKEDNDIHHKQRCEGPDADFLEKQKAYFEEVDAFELPVEFVTEIDLE</sequence>
<feature type="compositionally biased region" description="Polar residues" evidence="6">
    <location>
        <begin position="1"/>
        <end position="12"/>
    </location>
</feature>
<feature type="compositionally biased region" description="Basic and acidic residues" evidence="6">
    <location>
        <begin position="166"/>
        <end position="183"/>
    </location>
</feature>
<keyword evidence="4" id="KW-0131">Cell cycle</keyword>
<evidence type="ECO:0000256" key="4">
    <source>
        <dbReference type="ARBA" id="ARBA00023306"/>
    </source>
</evidence>
<feature type="compositionally biased region" description="Polar residues" evidence="6">
    <location>
        <begin position="35"/>
        <end position="47"/>
    </location>
</feature>
<organism evidence="8 9">
    <name type="scientific">Zingiber officinale</name>
    <name type="common">Ginger</name>
    <name type="synonym">Amomum zingiber</name>
    <dbReference type="NCBI Taxonomy" id="94328"/>
    <lineage>
        <taxon>Eukaryota</taxon>
        <taxon>Viridiplantae</taxon>
        <taxon>Streptophyta</taxon>
        <taxon>Embryophyta</taxon>
        <taxon>Tracheophyta</taxon>
        <taxon>Spermatophyta</taxon>
        <taxon>Magnoliopsida</taxon>
        <taxon>Liliopsida</taxon>
        <taxon>Zingiberales</taxon>
        <taxon>Zingiberaceae</taxon>
        <taxon>Zingiber</taxon>
    </lineage>
</organism>
<feature type="domain" description="Sororin C-terminal region" evidence="7">
    <location>
        <begin position="184"/>
        <end position="204"/>
    </location>
</feature>
<dbReference type="InterPro" id="IPR057337">
    <property type="entry name" value="Sororin_C"/>
</dbReference>
<evidence type="ECO:0000256" key="6">
    <source>
        <dbReference type="SAM" id="MobiDB-lite"/>
    </source>
</evidence>
<evidence type="ECO:0000256" key="3">
    <source>
        <dbReference type="ARBA" id="ARBA00023242"/>
    </source>
</evidence>
<feature type="compositionally biased region" description="Basic and acidic residues" evidence="6">
    <location>
        <begin position="133"/>
        <end position="145"/>
    </location>
</feature>
<dbReference type="Pfam" id="PF25220">
    <property type="entry name" value="Sororin_C"/>
    <property type="match status" value="1"/>
</dbReference>
<dbReference type="AlphaFoldDB" id="A0A8J5FQD8"/>
<reference evidence="8 9" key="1">
    <citation type="submission" date="2020-08" db="EMBL/GenBank/DDBJ databases">
        <title>Plant Genome Project.</title>
        <authorList>
            <person name="Zhang R.-G."/>
        </authorList>
    </citation>
    <scope>NUCLEOTIDE SEQUENCE [LARGE SCALE GENOMIC DNA]</scope>
    <source>
        <tissue evidence="8">Rhizome</tissue>
    </source>
</reference>
<proteinExistence type="inferred from homology"/>
<dbReference type="EMBL" id="JACMSC010000014">
    <property type="protein sequence ID" value="KAG6489501.1"/>
    <property type="molecule type" value="Genomic_DNA"/>
</dbReference>
<comment type="caution">
    <text evidence="8">The sequence shown here is derived from an EMBL/GenBank/DDBJ whole genome shotgun (WGS) entry which is preliminary data.</text>
</comment>
<keyword evidence="9" id="KW-1185">Reference proteome</keyword>
<keyword evidence="3" id="KW-0539">Nucleus</keyword>
<feature type="region of interest" description="Disordered" evidence="6">
    <location>
        <begin position="114"/>
        <end position="183"/>
    </location>
</feature>
<dbReference type="Proteomes" id="UP000734854">
    <property type="component" value="Unassembled WGS sequence"/>
</dbReference>
<feature type="compositionally biased region" description="Polar residues" evidence="6">
    <location>
        <begin position="147"/>
        <end position="161"/>
    </location>
</feature>